<evidence type="ECO:0000313" key="2">
    <source>
        <dbReference type="EMBL" id="KAA2237721.1"/>
    </source>
</evidence>
<dbReference type="EMBL" id="VUOA01000018">
    <property type="protein sequence ID" value="KAA2237721.1"/>
    <property type="molecule type" value="Genomic_DNA"/>
</dbReference>
<name>A0A5B2VF28_9HYPH</name>
<dbReference type="AlphaFoldDB" id="A0A5B2VF28"/>
<proteinExistence type="predicted"/>
<sequence length="74" mass="7833">MPGTNDIGLRMARGRGQPSPAPEPRDEPPARPVHIPPARISLAPCPFGRGPMSYDPVKGETFAAGEVVSTRARS</sequence>
<accession>A0A5B2VF28</accession>
<reference evidence="2 3" key="2">
    <citation type="submission" date="2019-09" db="EMBL/GenBank/DDBJ databases">
        <authorList>
            <person name="Jin C."/>
        </authorList>
    </citation>
    <scope>NUCLEOTIDE SEQUENCE [LARGE SCALE GENOMIC DNA]</scope>
    <source>
        <strain evidence="2 3">BN140002</strain>
    </source>
</reference>
<keyword evidence="3" id="KW-1185">Reference proteome</keyword>
<reference evidence="2 3" key="1">
    <citation type="submission" date="2019-09" db="EMBL/GenBank/DDBJ databases">
        <title>Salinarimonas rosea gen. nov., sp. nov., a new member of the a-2 subgroup of the Proteobacteria.</title>
        <authorList>
            <person name="Liu J."/>
        </authorList>
    </citation>
    <scope>NUCLEOTIDE SEQUENCE [LARGE SCALE GENOMIC DNA]</scope>
    <source>
        <strain evidence="2 3">BN140002</strain>
    </source>
</reference>
<protein>
    <submittedName>
        <fullName evidence="2">Uncharacterized protein</fullName>
    </submittedName>
</protein>
<organism evidence="2 3">
    <name type="scientific">Salinarimonas soli</name>
    <dbReference type="NCBI Taxonomy" id="1638099"/>
    <lineage>
        <taxon>Bacteria</taxon>
        <taxon>Pseudomonadati</taxon>
        <taxon>Pseudomonadota</taxon>
        <taxon>Alphaproteobacteria</taxon>
        <taxon>Hyphomicrobiales</taxon>
        <taxon>Salinarimonadaceae</taxon>
        <taxon>Salinarimonas</taxon>
    </lineage>
</organism>
<feature type="region of interest" description="Disordered" evidence="1">
    <location>
        <begin position="1"/>
        <end position="34"/>
    </location>
</feature>
<dbReference type="RefSeq" id="WP_149816678.1">
    <property type="nucleotide sequence ID" value="NZ_VUOA01000018.1"/>
</dbReference>
<evidence type="ECO:0000313" key="3">
    <source>
        <dbReference type="Proteomes" id="UP000323142"/>
    </source>
</evidence>
<gene>
    <name evidence="2" type="ORF">F0L46_08565</name>
</gene>
<comment type="caution">
    <text evidence="2">The sequence shown here is derived from an EMBL/GenBank/DDBJ whole genome shotgun (WGS) entry which is preliminary data.</text>
</comment>
<dbReference type="Proteomes" id="UP000323142">
    <property type="component" value="Unassembled WGS sequence"/>
</dbReference>
<evidence type="ECO:0000256" key="1">
    <source>
        <dbReference type="SAM" id="MobiDB-lite"/>
    </source>
</evidence>